<evidence type="ECO:0000256" key="1">
    <source>
        <dbReference type="ARBA" id="ARBA00004196"/>
    </source>
</evidence>
<dbReference type="EMBL" id="JBHUFZ010000022">
    <property type="protein sequence ID" value="MFD1890540.1"/>
    <property type="molecule type" value="Genomic_DNA"/>
</dbReference>
<accession>A0ABW4RWU4</accession>
<dbReference type="PANTHER" id="PTHR43649:SF31">
    <property type="entry name" value="SN-GLYCEROL-3-PHOSPHATE-BINDING PERIPLASMIC PROTEIN UGPB"/>
    <property type="match status" value="1"/>
</dbReference>
<reference evidence="7" key="1">
    <citation type="journal article" date="2019" name="Int. J. Syst. Evol. Microbiol.">
        <title>The Global Catalogue of Microorganisms (GCM) 10K type strain sequencing project: providing services to taxonomists for standard genome sequencing and annotation.</title>
        <authorList>
            <consortium name="The Broad Institute Genomics Platform"/>
            <consortium name="The Broad Institute Genome Sequencing Center for Infectious Disease"/>
            <person name="Wu L."/>
            <person name="Ma J."/>
        </authorList>
    </citation>
    <scope>NUCLEOTIDE SEQUENCE [LARGE SCALE GENOMIC DNA]</scope>
    <source>
        <strain evidence="7">CAIM 431</strain>
    </source>
</reference>
<evidence type="ECO:0000256" key="4">
    <source>
        <dbReference type="ARBA" id="ARBA00022729"/>
    </source>
</evidence>
<evidence type="ECO:0000256" key="3">
    <source>
        <dbReference type="ARBA" id="ARBA00022448"/>
    </source>
</evidence>
<dbReference type="RefSeq" id="WP_343873672.1">
    <property type="nucleotide sequence ID" value="NZ_BAAAIX010000019.1"/>
</dbReference>
<feature type="chain" id="PRO_5047344617" evidence="5">
    <location>
        <begin position="25"/>
        <end position="453"/>
    </location>
</feature>
<dbReference type="SUPFAM" id="SSF53850">
    <property type="entry name" value="Periplasmic binding protein-like II"/>
    <property type="match status" value="1"/>
</dbReference>
<keyword evidence="7" id="KW-1185">Reference proteome</keyword>
<evidence type="ECO:0000313" key="7">
    <source>
        <dbReference type="Proteomes" id="UP001597326"/>
    </source>
</evidence>
<comment type="subcellular location">
    <subcellularLocation>
        <location evidence="1">Cell envelope</location>
    </subcellularLocation>
</comment>
<proteinExistence type="inferred from homology"/>
<evidence type="ECO:0000313" key="6">
    <source>
        <dbReference type="EMBL" id="MFD1890540.1"/>
    </source>
</evidence>
<dbReference type="Pfam" id="PF13416">
    <property type="entry name" value="SBP_bac_8"/>
    <property type="match status" value="1"/>
</dbReference>
<evidence type="ECO:0000256" key="2">
    <source>
        <dbReference type="ARBA" id="ARBA00008520"/>
    </source>
</evidence>
<dbReference type="PANTHER" id="PTHR43649">
    <property type="entry name" value="ARABINOSE-BINDING PROTEIN-RELATED"/>
    <property type="match status" value="1"/>
</dbReference>
<protein>
    <submittedName>
        <fullName evidence="6">ABC transporter substrate-binding protein</fullName>
    </submittedName>
</protein>
<dbReference type="CDD" id="cd13585">
    <property type="entry name" value="PBP2_TMBP_like"/>
    <property type="match status" value="1"/>
</dbReference>
<evidence type="ECO:0000256" key="5">
    <source>
        <dbReference type="SAM" id="SignalP"/>
    </source>
</evidence>
<feature type="signal peptide" evidence="5">
    <location>
        <begin position="1"/>
        <end position="24"/>
    </location>
</feature>
<dbReference type="PROSITE" id="PS51257">
    <property type="entry name" value="PROKAR_LIPOPROTEIN"/>
    <property type="match status" value="1"/>
</dbReference>
<comment type="caution">
    <text evidence="6">The sequence shown here is derived from an EMBL/GenBank/DDBJ whole genome shotgun (WGS) entry which is preliminary data.</text>
</comment>
<keyword evidence="4 5" id="KW-0732">Signal</keyword>
<dbReference type="InterPro" id="IPR050490">
    <property type="entry name" value="Bact_solute-bd_prot1"/>
</dbReference>
<organism evidence="6 7">
    <name type="scientific">Luteococcus peritonei</name>
    <dbReference type="NCBI Taxonomy" id="88874"/>
    <lineage>
        <taxon>Bacteria</taxon>
        <taxon>Bacillati</taxon>
        <taxon>Actinomycetota</taxon>
        <taxon>Actinomycetes</taxon>
        <taxon>Propionibacteriales</taxon>
        <taxon>Propionibacteriaceae</taxon>
        <taxon>Luteococcus</taxon>
    </lineage>
</organism>
<comment type="similarity">
    <text evidence="2">Belongs to the bacterial solute-binding protein 1 family.</text>
</comment>
<gene>
    <name evidence="6" type="ORF">ACFSCS_10170</name>
</gene>
<dbReference type="Gene3D" id="3.40.190.10">
    <property type="entry name" value="Periplasmic binding protein-like II"/>
    <property type="match status" value="1"/>
</dbReference>
<sequence>MTTWTTRLAAAVTAAALALVGCSAEPEQQQGSSNTITYWLWDSAQQPGYQKCAEGFQQANPGLKVDIVQMGWDDYWSKLTAGFIADQAPDVFTNHLGKYAQFVDLGVLLPLDDLEATKDIDSKDYQEGLGEVWVGQDGKRYGAPKDWDTVAYFYDRKKLAAAGITAEQLEEATWNPDDGGSFEKIVAHLTVDAKGVRGDEPGFDKDNVKVYGLSSDGSGGGNFGQTQWGPYAYSLGWQVTDKNPWGTHFRFDDPDFRKTVAWYYGLAEKGYLPKFSTFGPNTGGYAQFAAGRSALSMNGSWMISSYASLKDVDLAMAPTPIGPSGKRGTPFNGLADSITKYSRNPQAAAKWVAWMASDQCQDVIGAAGVVFPARPSGTRISLETRRKAGLDVTAFTSQVEQKTTVMQPVVQNAADLTALTEPEFDALFIGSKQPDDLAEMNNQINKLFEITAK</sequence>
<dbReference type="Proteomes" id="UP001597326">
    <property type="component" value="Unassembled WGS sequence"/>
</dbReference>
<dbReference type="InterPro" id="IPR006059">
    <property type="entry name" value="SBP"/>
</dbReference>
<name>A0ABW4RWU4_9ACTN</name>
<keyword evidence="3" id="KW-0813">Transport</keyword>